<protein>
    <recommendedName>
        <fullName evidence="5">Low molecular weight antigen MTB12-like C-terminal domain-containing protein</fullName>
    </recommendedName>
</protein>
<feature type="region of interest" description="Disordered" evidence="3">
    <location>
        <begin position="42"/>
        <end position="62"/>
    </location>
</feature>
<evidence type="ECO:0000259" key="5">
    <source>
        <dbReference type="Pfam" id="PF26580"/>
    </source>
</evidence>
<evidence type="ECO:0000256" key="4">
    <source>
        <dbReference type="SAM" id="Phobius"/>
    </source>
</evidence>
<feature type="region of interest" description="Disordered" evidence="3">
    <location>
        <begin position="180"/>
        <end position="209"/>
    </location>
</feature>
<dbReference type="Proteomes" id="UP000324701">
    <property type="component" value="Unassembled WGS sequence"/>
</dbReference>
<dbReference type="EMBL" id="VTZN01000075">
    <property type="protein sequence ID" value="KAA1249735.1"/>
    <property type="molecule type" value="Genomic_DNA"/>
</dbReference>
<evidence type="ECO:0000256" key="2">
    <source>
        <dbReference type="ARBA" id="ARBA00093774"/>
    </source>
</evidence>
<keyword evidence="4" id="KW-1133">Transmembrane helix</keyword>
<proteinExistence type="inferred from homology"/>
<accession>A0A5B1BPI9</accession>
<gene>
    <name evidence="6" type="ORF">F0Q45_13445</name>
</gene>
<keyword evidence="4" id="KW-0472">Membrane</keyword>
<comment type="similarity">
    <text evidence="2">Belongs to the MTB12 family.</text>
</comment>
<reference evidence="6 7" key="1">
    <citation type="submission" date="2019-09" db="EMBL/GenBank/DDBJ databases">
        <title>Report of infection by Mycobacterium simiae a patient suffering from pulmonary tuberculosis.</title>
        <authorList>
            <person name="Mohanty P.S."/>
            <person name="Bansal A.K."/>
            <person name="Singh H."/>
            <person name="Sharma S."/>
            <person name="Patil S.A."/>
            <person name="Upadhaya P."/>
            <person name="Singh P.K."/>
            <person name="Kumar D."/>
            <person name="Kumar S."/>
            <person name="Singh R.K."/>
            <person name="Chaudhary B."/>
        </authorList>
    </citation>
    <scope>NUCLEOTIDE SEQUENCE [LARGE SCALE GENOMIC DNA]</scope>
    <source>
        <strain evidence="6 7">JAL-560-SIM</strain>
    </source>
</reference>
<dbReference type="Pfam" id="PF26580">
    <property type="entry name" value="Mtb12_C"/>
    <property type="match status" value="1"/>
</dbReference>
<comment type="caution">
    <text evidence="6">The sequence shown here is derived from an EMBL/GenBank/DDBJ whole genome shotgun (WGS) entry which is preliminary data.</text>
</comment>
<evidence type="ECO:0000256" key="1">
    <source>
        <dbReference type="ARBA" id="ARBA00022729"/>
    </source>
</evidence>
<evidence type="ECO:0000313" key="7">
    <source>
        <dbReference type="Proteomes" id="UP000324701"/>
    </source>
</evidence>
<evidence type="ECO:0000313" key="6">
    <source>
        <dbReference type="EMBL" id="KAA1249735.1"/>
    </source>
</evidence>
<dbReference type="OrthoDB" id="4752301at2"/>
<organism evidence="6 7">
    <name type="scientific">Mycobacterium simiae</name>
    <name type="common">Mycobacterium habana</name>
    <dbReference type="NCBI Taxonomy" id="1784"/>
    <lineage>
        <taxon>Bacteria</taxon>
        <taxon>Bacillati</taxon>
        <taxon>Actinomycetota</taxon>
        <taxon>Actinomycetes</taxon>
        <taxon>Mycobacteriales</taxon>
        <taxon>Mycobacteriaceae</taxon>
        <taxon>Mycobacterium</taxon>
        <taxon>Mycobacterium simiae complex</taxon>
    </lineage>
</organism>
<dbReference type="InterPro" id="IPR058644">
    <property type="entry name" value="Mtb12-like_C"/>
</dbReference>
<keyword evidence="1" id="KW-0732">Signal</keyword>
<sequence length="209" mass="21951">MTEHLCTAGSRVDRWMHRQVCLAVGAVTVGATLGLLGCSHDEKKASTEPSVPPASSIALPPRSTASLPAPDALVAVLSRLADPAVAGADKAILVEGATPETVAALDRFTAAARDDGYLPMSFAANNIAWSDVNAWDVMATIVVTTANADNREFTFPMEFTPRQGGWQLSRRTAEMLLVFSRSSSPGPRPTPAPAPNSEFTLAPTPTPTP</sequence>
<feature type="transmembrane region" description="Helical" evidence="4">
    <location>
        <begin position="20"/>
        <end position="37"/>
    </location>
</feature>
<keyword evidence="4" id="KW-0812">Transmembrane</keyword>
<feature type="domain" description="Low molecular weight antigen MTB12-like C-terminal" evidence="5">
    <location>
        <begin position="67"/>
        <end position="181"/>
    </location>
</feature>
<keyword evidence="7" id="KW-1185">Reference proteome</keyword>
<dbReference type="AlphaFoldDB" id="A0A5B1BPI9"/>
<evidence type="ECO:0000256" key="3">
    <source>
        <dbReference type="SAM" id="MobiDB-lite"/>
    </source>
</evidence>
<name>A0A5B1BPI9_MYCSI</name>